<reference evidence="3" key="1">
    <citation type="submission" date="2015-11" db="EMBL/GenBank/DDBJ databases">
        <authorList>
            <person name="Varghese N."/>
        </authorList>
    </citation>
    <scope>NUCLEOTIDE SEQUENCE [LARGE SCALE GENOMIC DNA]</scope>
    <source>
        <strain evidence="3">DSM 45899</strain>
    </source>
</reference>
<sequence>MMAFGPRRPCDLGRRSDPDRRSDLGGRSDVGRRSDLGRRNGRVRSALLLAAGLGAGFAGGRITRARAPVGRAPGGALASVGAGAEPTDPVSPLRFGDQPDLLATEDAASPPFEGLSANTRFANEVLGADMSD</sequence>
<feature type="compositionally biased region" description="Basic and acidic residues" evidence="1">
    <location>
        <begin position="8"/>
        <end position="37"/>
    </location>
</feature>
<keyword evidence="3" id="KW-1185">Reference proteome</keyword>
<dbReference type="EMBL" id="FAOZ01000004">
    <property type="protein sequence ID" value="CUU55119.1"/>
    <property type="molecule type" value="Genomic_DNA"/>
</dbReference>
<protein>
    <submittedName>
        <fullName evidence="2">Uncharacterized protein</fullName>
    </submittedName>
</protein>
<feature type="region of interest" description="Disordered" evidence="1">
    <location>
        <begin position="1"/>
        <end position="37"/>
    </location>
</feature>
<proteinExistence type="predicted"/>
<evidence type="ECO:0000313" key="2">
    <source>
        <dbReference type="EMBL" id="CUU55119.1"/>
    </source>
</evidence>
<dbReference type="Proteomes" id="UP000198802">
    <property type="component" value="Unassembled WGS sequence"/>
</dbReference>
<gene>
    <name evidence="2" type="ORF">Ga0074812_104200</name>
</gene>
<organism evidence="2 3">
    <name type="scientific">Parafrankia irregularis</name>
    <dbReference type="NCBI Taxonomy" id="795642"/>
    <lineage>
        <taxon>Bacteria</taxon>
        <taxon>Bacillati</taxon>
        <taxon>Actinomycetota</taxon>
        <taxon>Actinomycetes</taxon>
        <taxon>Frankiales</taxon>
        <taxon>Frankiaceae</taxon>
        <taxon>Parafrankia</taxon>
    </lineage>
</organism>
<name>A0A0S4QJ01_9ACTN</name>
<dbReference type="AlphaFoldDB" id="A0A0S4QJ01"/>
<evidence type="ECO:0000256" key="1">
    <source>
        <dbReference type="SAM" id="MobiDB-lite"/>
    </source>
</evidence>
<evidence type="ECO:0000313" key="3">
    <source>
        <dbReference type="Proteomes" id="UP000198802"/>
    </source>
</evidence>
<feature type="region of interest" description="Disordered" evidence="1">
    <location>
        <begin position="72"/>
        <end position="116"/>
    </location>
</feature>
<accession>A0A0S4QJ01</accession>